<accession>A0AAU9IYE1</accession>
<gene>
    <name evidence="1" type="ORF">BSTOLATCC_MIC24131</name>
</gene>
<comment type="caution">
    <text evidence="1">The sequence shown here is derived from an EMBL/GenBank/DDBJ whole genome shotgun (WGS) entry which is preliminary data.</text>
</comment>
<keyword evidence="2" id="KW-1185">Reference proteome</keyword>
<dbReference type="Proteomes" id="UP001162131">
    <property type="component" value="Unassembled WGS sequence"/>
</dbReference>
<reference evidence="1" key="1">
    <citation type="submission" date="2021-09" db="EMBL/GenBank/DDBJ databases">
        <authorList>
            <consortium name="AG Swart"/>
            <person name="Singh M."/>
            <person name="Singh A."/>
            <person name="Seah K."/>
            <person name="Emmerich C."/>
        </authorList>
    </citation>
    <scope>NUCLEOTIDE SEQUENCE</scope>
    <source>
        <strain evidence="1">ATCC30299</strain>
    </source>
</reference>
<name>A0AAU9IYE1_9CILI</name>
<dbReference type="AlphaFoldDB" id="A0AAU9IYE1"/>
<dbReference type="EMBL" id="CAJZBQ010000023">
    <property type="protein sequence ID" value="CAG9319580.1"/>
    <property type="molecule type" value="Genomic_DNA"/>
</dbReference>
<organism evidence="1 2">
    <name type="scientific">Blepharisma stoltei</name>
    <dbReference type="NCBI Taxonomy" id="1481888"/>
    <lineage>
        <taxon>Eukaryota</taxon>
        <taxon>Sar</taxon>
        <taxon>Alveolata</taxon>
        <taxon>Ciliophora</taxon>
        <taxon>Postciliodesmatophora</taxon>
        <taxon>Heterotrichea</taxon>
        <taxon>Heterotrichida</taxon>
        <taxon>Blepharismidae</taxon>
        <taxon>Blepharisma</taxon>
    </lineage>
</organism>
<proteinExistence type="predicted"/>
<evidence type="ECO:0000313" key="2">
    <source>
        <dbReference type="Proteomes" id="UP001162131"/>
    </source>
</evidence>
<evidence type="ECO:0000313" key="1">
    <source>
        <dbReference type="EMBL" id="CAG9319580.1"/>
    </source>
</evidence>
<sequence>MIPYKKLRTITFRNCHKEIKMKFKDQILVLLRLIESFMNTREAIESRDKNDPILAEEKRHAWCKIA</sequence>
<protein>
    <submittedName>
        <fullName evidence="1">Uncharacterized protein</fullName>
    </submittedName>
</protein>